<dbReference type="PIRSF" id="PIRSF006446">
    <property type="entry name" value="Cyt_quinol_oxidase_1"/>
    <property type="match status" value="1"/>
</dbReference>
<dbReference type="RefSeq" id="WP_175107564.1">
    <property type="nucleotide sequence ID" value="NZ_CADIKM010000041.1"/>
</dbReference>
<evidence type="ECO:0000256" key="13">
    <source>
        <dbReference type="SAM" id="MobiDB-lite"/>
    </source>
</evidence>
<feature type="transmembrane region" description="Helical" evidence="12">
    <location>
        <begin position="128"/>
        <end position="148"/>
    </location>
</feature>
<evidence type="ECO:0000256" key="7">
    <source>
        <dbReference type="ARBA" id="ARBA00022723"/>
    </source>
</evidence>
<keyword evidence="10 12" id="KW-0408">Iron</keyword>
<reference evidence="14 15" key="1">
    <citation type="submission" date="2020-04" db="EMBL/GenBank/DDBJ databases">
        <authorList>
            <person name="De Canck E."/>
        </authorList>
    </citation>
    <scope>NUCLEOTIDE SEQUENCE [LARGE SCALE GENOMIC DNA]</scope>
    <source>
        <strain evidence="14 15">LMG 28138</strain>
    </source>
</reference>
<dbReference type="GO" id="GO:0020037">
    <property type="term" value="F:heme binding"/>
    <property type="evidence" value="ECO:0007669"/>
    <property type="project" value="TreeGrafter"/>
</dbReference>
<dbReference type="PANTHER" id="PTHR30365">
    <property type="entry name" value="CYTOCHROME D UBIQUINOL OXIDASE"/>
    <property type="match status" value="1"/>
</dbReference>
<dbReference type="AlphaFoldDB" id="A0A6S7BID4"/>
<evidence type="ECO:0000256" key="3">
    <source>
        <dbReference type="ARBA" id="ARBA00022448"/>
    </source>
</evidence>
<comment type="similarity">
    <text evidence="2 12">Belongs to the cytochrome ubiquinol oxidase subunit 1 family.</text>
</comment>
<evidence type="ECO:0000256" key="9">
    <source>
        <dbReference type="ARBA" id="ARBA00022989"/>
    </source>
</evidence>
<feature type="transmembrane region" description="Helical" evidence="12">
    <location>
        <begin position="186"/>
        <end position="210"/>
    </location>
</feature>
<accession>A0A6S7BID4</accession>
<evidence type="ECO:0000256" key="12">
    <source>
        <dbReference type="PIRNR" id="PIRNR006446"/>
    </source>
</evidence>
<evidence type="ECO:0000256" key="5">
    <source>
        <dbReference type="ARBA" id="ARBA00022617"/>
    </source>
</evidence>
<keyword evidence="15" id="KW-1185">Reference proteome</keyword>
<evidence type="ECO:0000313" key="15">
    <source>
        <dbReference type="Proteomes" id="UP000494115"/>
    </source>
</evidence>
<dbReference type="GO" id="GO:0019646">
    <property type="term" value="P:aerobic electron transport chain"/>
    <property type="evidence" value="ECO:0007669"/>
    <property type="project" value="InterPro"/>
</dbReference>
<keyword evidence="4 12" id="KW-1003">Cell membrane</keyword>
<comment type="subcellular location">
    <subcellularLocation>
        <location evidence="12">Cell inner membrane</location>
    </subcellularLocation>
    <subcellularLocation>
        <location evidence="1">Cell membrane</location>
        <topology evidence="1">Multi-pass membrane protein</topology>
    </subcellularLocation>
</comment>
<feature type="transmembrane region" description="Helical" evidence="12">
    <location>
        <begin position="222"/>
        <end position="239"/>
    </location>
</feature>
<evidence type="ECO:0000256" key="8">
    <source>
        <dbReference type="ARBA" id="ARBA00022982"/>
    </source>
</evidence>
<keyword evidence="8 12" id="KW-0249">Electron transport</keyword>
<keyword evidence="7 12" id="KW-0479">Metal-binding</keyword>
<evidence type="ECO:0000256" key="2">
    <source>
        <dbReference type="ARBA" id="ARBA00009819"/>
    </source>
</evidence>
<evidence type="ECO:0000256" key="6">
    <source>
        <dbReference type="ARBA" id="ARBA00022692"/>
    </source>
</evidence>
<evidence type="ECO:0000313" key="14">
    <source>
        <dbReference type="EMBL" id="CAB3801160.1"/>
    </source>
</evidence>
<dbReference type="Pfam" id="PF01654">
    <property type="entry name" value="Cyt_bd_oxida_I"/>
    <property type="match status" value="1"/>
</dbReference>
<dbReference type="PANTHER" id="PTHR30365:SF14">
    <property type="entry name" value="CYTOCHROME BD MENAQUINOL OXIDASE SUBUNIT I-RELATED"/>
    <property type="match status" value="1"/>
</dbReference>
<dbReference type="EMBL" id="CADIKM010000041">
    <property type="protein sequence ID" value="CAB3801160.1"/>
    <property type="molecule type" value="Genomic_DNA"/>
</dbReference>
<keyword evidence="5 12" id="KW-0349">Heme</keyword>
<keyword evidence="3 12" id="KW-0813">Transport</keyword>
<dbReference type="GO" id="GO:0070069">
    <property type="term" value="C:cytochrome complex"/>
    <property type="evidence" value="ECO:0007669"/>
    <property type="project" value="UniProtKB-UniRule"/>
</dbReference>
<dbReference type="GO" id="GO:0005886">
    <property type="term" value="C:plasma membrane"/>
    <property type="evidence" value="ECO:0007669"/>
    <property type="project" value="UniProtKB-SubCell"/>
</dbReference>
<evidence type="ECO:0000256" key="4">
    <source>
        <dbReference type="ARBA" id="ARBA00022475"/>
    </source>
</evidence>
<dbReference type="Proteomes" id="UP000494115">
    <property type="component" value="Unassembled WGS sequence"/>
</dbReference>
<feature type="transmembrane region" description="Helical" evidence="12">
    <location>
        <begin position="57"/>
        <end position="78"/>
    </location>
</feature>
<organism evidence="14 15">
    <name type="scientific">Pararobbsia alpina</name>
    <dbReference type="NCBI Taxonomy" id="621374"/>
    <lineage>
        <taxon>Bacteria</taxon>
        <taxon>Pseudomonadati</taxon>
        <taxon>Pseudomonadota</taxon>
        <taxon>Betaproteobacteria</taxon>
        <taxon>Burkholderiales</taxon>
        <taxon>Burkholderiaceae</taxon>
        <taxon>Pararobbsia</taxon>
    </lineage>
</organism>
<feature type="transmembrane region" description="Helical" evidence="12">
    <location>
        <begin position="324"/>
        <end position="348"/>
    </location>
</feature>
<proteinExistence type="inferred from homology"/>
<dbReference type="GO" id="GO:0016682">
    <property type="term" value="F:oxidoreductase activity, acting on diphenols and related substances as donors, oxygen as acceptor"/>
    <property type="evidence" value="ECO:0007669"/>
    <property type="project" value="TreeGrafter"/>
</dbReference>
<dbReference type="GO" id="GO:0009055">
    <property type="term" value="F:electron transfer activity"/>
    <property type="evidence" value="ECO:0007669"/>
    <property type="project" value="UniProtKB-UniRule"/>
</dbReference>
<keyword evidence="6 12" id="KW-0812">Transmembrane</keyword>
<gene>
    <name evidence="14" type="primary">appC_2</name>
    <name evidence="14" type="ORF">LMG28138_04955</name>
</gene>
<feature type="transmembrane region" description="Helical" evidence="12">
    <location>
        <begin position="360"/>
        <end position="382"/>
    </location>
</feature>
<evidence type="ECO:0000256" key="10">
    <source>
        <dbReference type="ARBA" id="ARBA00023004"/>
    </source>
</evidence>
<dbReference type="GO" id="GO:0046872">
    <property type="term" value="F:metal ion binding"/>
    <property type="evidence" value="ECO:0007669"/>
    <property type="project" value="UniProtKB-UniRule"/>
</dbReference>
<feature type="transmembrane region" description="Helical" evidence="12">
    <location>
        <begin position="98"/>
        <end position="121"/>
    </location>
</feature>
<feature type="transmembrane region" description="Helical" evidence="12">
    <location>
        <begin position="410"/>
        <end position="433"/>
    </location>
</feature>
<sequence length="467" mass="51319">MDEAHIANLIARSQFGFTISMHIVLAALSIGLANYLMVLEGLWIWRKRQTYIDLYNYWLKIFALTVAVGVVSGVLMEYQFGTNWSAFATKTGAVVGPMMMYEVVVAFFLESGFIGVMLYGMSKVGKRLHFAATACVALGSLFSAFWILSANSWMQTPAGYSIGKDGRFVPINWWAIVFNPSFPYRFAHMTLAAFLATAFLVGGVGAWHLLRNHRNPHARLMLSMALWMATFVAPLQLLVGDQHGENTLAYQQQKVAAIEGAWDPRRPGSGQPLVLFAVPDMKERTNHLELAIPRAASLYLRHNLTGTISSLKEFPPADIPPAPIIFFAFRVMVGLGLLMIAVGIASVVLRRRRSLYDARWLLHTMVALSPAGFVAMLAGWVVTEVGRQPYTVYGLLRTINGSSPIPLRAVAWSAASIVAVYAVVFGIGFVYLLRIVAKPPHAKESGPHPTLASEMSGGRRSSDSGRP</sequence>
<keyword evidence="9 12" id="KW-1133">Transmembrane helix</keyword>
<dbReference type="InterPro" id="IPR002585">
    <property type="entry name" value="Cyt-d_ubiquinol_oxidase_su_1"/>
</dbReference>
<protein>
    <submittedName>
        <fullName evidence="14">Cytochrome bd-II ubiquinol oxidase subunit 1</fullName>
    </submittedName>
</protein>
<evidence type="ECO:0000256" key="1">
    <source>
        <dbReference type="ARBA" id="ARBA00004651"/>
    </source>
</evidence>
<keyword evidence="11 12" id="KW-0472">Membrane</keyword>
<name>A0A6S7BID4_9BURK</name>
<feature type="region of interest" description="Disordered" evidence="13">
    <location>
        <begin position="441"/>
        <end position="467"/>
    </location>
</feature>
<feature type="transmembrane region" description="Helical" evidence="12">
    <location>
        <begin position="23"/>
        <end position="45"/>
    </location>
</feature>
<evidence type="ECO:0000256" key="11">
    <source>
        <dbReference type="ARBA" id="ARBA00023136"/>
    </source>
</evidence>